<evidence type="ECO:0000313" key="1">
    <source>
        <dbReference type="EMBL" id="CRY97464.1"/>
    </source>
</evidence>
<name>A0A0H5Q7U8_9ZZZZ</name>
<sequence>MADTVVAYKVQCIVTGVAGAPYYITGYFDKLVHDAESAQAAWVSLLAPSGGGIPTGATFTFDGSIETVGPDGTIVSVDNIASVTVTGSKTSDRAPAECQILFRWKTGVYPSGRQVQGRTNWPFVYTADLDPAGNLKSTTITAWNSTINSFLGAGGFVVRSAKNDKFYDVDAYSVWNKTAVLRSRRD</sequence>
<dbReference type="EMBL" id="LN854096">
    <property type="protein sequence ID" value="CRY97464.1"/>
    <property type="molecule type" value="Genomic_DNA"/>
</dbReference>
<reference evidence="1" key="2">
    <citation type="submission" date="2015-07" db="EMBL/GenBank/DDBJ databases">
        <title>Plasmids, circular viruses and viroids from rat gut.</title>
        <authorList>
            <person name="Jorgensen T.J."/>
            <person name="Hansen M.A."/>
            <person name="Xu Z."/>
            <person name="Tabak M.A."/>
            <person name="Sorensen S.J."/>
            <person name="Hansen L.H."/>
        </authorList>
    </citation>
    <scope>NUCLEOTIDE SEQUENCE</scope>
    <source>
        <strain evidence="1">RGFK1568</strain>
    </source>
</reference>
<proteinExistence type="predicted"/>
<dbReference type="AlphaFoldDB" id="A0A0H5Q7U8"/>
<reference evidence="1" key="1">
    <citation type="submission" date="2015-06" db="EMBL/GenBank/DDBJ databases">
        <authorList>
            <person name="Joergensen T."/>
        </authorList>
    </citation>
    <scope>NUCLEOTIDE SEQUENCE</scope>
    <source>
        <strain evidence="1">RGFK1568</strain>
    </source>
</reference>
<protein>
    <submittedName>
        <fullName evidence="1">Uncharacterized protein</fullName>
    </submittedName>
</protein>
<organism evidence="1">
    <name type="scientific">uncultured prokaryote</name>
    <dbReference type="NCBI Taxonomy" id="198431"/>
    <lineage>
        <taxon>unclassified sequences</taxon>
        <taxon>environmental samples</taxon>
    </lineage>
</organism>
<accession>A0A0H5Q7U8</accession>